<protein>
    <submittedName>
        <fullName evidence="2">Uncharacterized protein</fullName>
    </submittedName>
</protein>
<feature type="transmembrane region" description="Helical" evidence="1">
    <location>
        <begin position="64"/>
        <end position="90"/>
    </location>
</feature>
<evidence type="ECO:0000313" key="2">
    <source>
        <dbReference type="EMBL" id="CCD55149.1"/>
    </source>
</evidence>
<dbReference type="AlphaFoldDB" id="G2YU51"/>
<reference evidence="3" key="1">
    <citation type="journal article" date="2011" name="PLoS Genet.">
        <title>Genomic analysis of the necrotrophic fungal pathogens Sclerotinia sclerotiorum and Botrytis cinerea.</title>
        <authorList>
            <person name="Amselem J."/>
            <person name="Cuomo C.A."/>
            <person name="van Kan J.A."/>
            <person name="Viaud M."/>
            <person name="Benito E.P."/>
            <person name="Couloux A."/>
            <person name="Coutinho P.M."/>
            <person name="de Vries R.P."/>
            <person name="Dyer P.S."/>
            <person name="Fillinger S."/>
            <person name="Fournier E."/>
            <person name="Gout L."/>
            <person name="Hahn M."/>
            <person name="Kohn L."/>
            <person name="Lapalu N."/>
            <person name="Plummer K.M."/>
            <person name="Pradier J.M."/>
            <person name="Quevillon E."/>
            <person name="Sharon A."/>
            <person name="Simon A."/>
            <person name="ten Have A."/>
            <person name="Tudzynski B."/>
            <person name="Tudzynski P."/>
            <person name="Wincker P."/>
            <person name="Andrew M."/>
            <person name="Anthouard V."/>
            <person name="Beever R.E."/>
            <person name="Beffa R."/>
            <person name="Benoit I."/>
            <person name="Bouzid O."/>
            <person name="Brault B."/>
            <person name="Chen Z."/>
            <person name="Choquer M."/>
            <person name="Collemare J."/>
            <person name="Cotton P."/>
            <person name="Danchin E.G."/>
            <person name="Da Silva C."/>
            <person name="Gautier A."/>
            <person name="Giraud C."/>
            <person name="Giraud T."/>
            <person name="Gonzalez C."/>
            <person name="Grossetete S."/>
            <person name="Guldener U."/>
            <person name="Henrissat B."/>
            <person name="Howlett B.J."/>
            <person name="Kodira C."/>
            <person name="Kretschmer M."/>
            <person name="Lappartient A."/>
            <person name="Leroch M."/>
            <person name="Levis C."/>
            <person name="Mauceli E."/>
            <person name="Neuveglise C."/>
            <person name="Oeser B."/>
            <person name="Pearson M."/>
            <person name="Poulain J."/>
            <person name="Poussereau N."/>
            <person name="Quesneville H."/>
            <person name="Rascle C."/>
            <person name="Schumacher J."/>
            <person name="Segurens B."/>
            <person name="Sexton A."/>
            <person name="Silva E."/>
            <person name="Sirven C."/>
            <person name="Soanes D.M."/>
            <person name="Talbot N.J."/>
            <person name="Templeton M."/>
            <person name="Yandava C."/>
            <person name="Yarden O."/>
            <person name="Zeng Q."/>
            <person name="Rollins J.A."/>
            <person name="Lebrun M.H."/>
            <person name="Dickman M."/>
        </authorList>
    </citation>
    <scope>NUCLEOTIDE SEQUENCE [LARGE SCALE GENOMIC DNA]</scope>
    <source>
        <strain evidence="3">T4</strain>
    </source>
</reference>
<organism evidence="2 3">
    <name type="scientific">Botryotinia fuckeliana (strain T4)</name>
    <name type="common">Noble rot fungus</name>
    <name type="synonym">Botrytis cinerea</name>
    <dbReference type="NCBI Taxonomy" id="999810"/>
    <lineage>
        <taxon>Eukaryota</taxon>
        <taxon>Fungi</taxon>
        <taxon>Dikarya</taxon>
        <taxon>Ascomycota</taxon>
        <taxon>Pezizomycotina</taxon>
        <taxon>Leotiomycetes</taxon>
        <taxon>Helotiales</taxon>
        <taxon>Sclerotiniaceae</taxon>
        <taxon>Botrytis</taxon>
    </lineage>
</organism>
<dbReference type="Proteomes" id="UP000008177">
    <property type="component" value="Unplaced contigs"/>
</dbReference>
<name>G2YU51_BOTF4</name>
<dbReference type="HOGENOM" id="CLU_2359469_0_0_1"/>
<gene>
    <name evidence="2" type="ORF">BofuT4_uP159700.1</name>
</gene>
<proteinExistence type="predicted"/>
<sequence>MICGSYKASTCVHHQTPWHLGPTYKQPYSSSAKDEVSQMEINNTNVACPRCHARIERNGGCLKILLMVLGVALNSVMLAWLLGVSLNLGINWTAYW</sequence>
<evidence type="ECO:0000313" key="3">
    <source>
        <dbReference type="Proteomes" id="UP000008177"/>
    </source>
</evidence>
<evidence type="ECO:0000256" key="1">
    <source>
        <dbReference type="SAM" id="Phobius"/>
    </source>
</evidence>
<keyword evidence="1" id="KW-0472">Membrane</keyword>
<dbReference type="OrthoDB" id="3496239at2759"/>
<keyword evidence="1" id="KW-1133">Transmembrane helix</keyword>
<dbReference type="EMBL" id="FQ790353">
    <property type="protein sequence ID" value="CCD55149.1"/>
    <property type="molecule type" value="Genomic_DNA"/>
</dbReference>
<accession>G2YU51</accession>
<keyword evidence="1" id="KW-0812">Transmembrane</keyword>
<dbReference type="InParanoid" id="G2YU51"/>